<evidence type="ECO:0000256" key="2">
    <source>
        <dbReference type="ARBA" id="ARBA00006269"/>
    </source>
</evidence>
<dbReference type="GO" id="GO:0006270">
    <property type="term" value="P:DNA replication initiation"/>
    <property type="evidence" value="ECO:0007669"/>
    <property type="project" value="TreeGrafter"/>
</dbReference>
<feature type="domain" description="Origin recognition complex subunit 5 C-terminal" evidence="8">
    <location>
        <begin position="292"/>
        <end position="420"/>
    </location>
</feature>
<feature type="domain" description="Orc1-like AAA ATPase" evidence="7">
    <location>
        <begin position="17"/>
        <end position="136"/>
    </location>
</feature>
<gene>
    <name evidence="11" type="primary">LOC112680043</name>
</gene>
<evidence type="ECO:0000313" key="11">
    <source>
        <dbReference type="RefSeq" id="XP_025405814.1"/>
    </source>
</evidence>
<evidence type="ECO:0000256" key="4">
    <source>
        <dbReference type="ARBA" id="ARBA00022741"/>
    </source>
</evidence>
<protein>
    <submittedName>
        <fullName evidence="11">Origin recognition complex subunit 5</fullName>
    </submittedName>
</protein>
<dbReference type="InterPro" id="IPR020796">
    <property type="entry name" value="ORC5"/>
</dbReference>
<dbReference type="OrthoDB" id="365981at2759"/>
<dbReference type="InterPro" id="IPR027417">
    <property type="entry name" value="P-loop_NTPase"/>
</dbReference>
<dbReference type="Pfam" id="PF13191">
    <property type="entry name" value="AAA_16"/>
    <property type="match status" value="1"/>
</dbReference>
<dbReference type="RefSeq" id="XP_025405814.1">
    <property type="nucleotide sequence ID" value="XM_025550029.1"/>
</dbReference>
<dbReference type="PANTHER" id="PTHR12705:SF0">
    <property type="entry name" value="ORIGIN RECOGNITION COMPLEX SUBUNIT 5"/>
    <property type="match status" value="1"/>
</dbReference>
<dbReference type="InterPro" id="IPR048866">
    <property type="entry name" value="ORC5_lid"/>
</dbReference>
<dbReference type="GO" id="GO:0003688">
    <property type="term" value="F:DNA replication origin binding"/>
    <property type="evidence" value="ECO:0007669"/>
    <property type="project" value="TreeGrafter"/>
</dbReference>
<dbReference type="AlphaFoldDB" id="A0A8B8F4T7"/>
<dbReference type="GeneID" id="112680043"/>
<evidence type="ECO:0000256" key="6">
    <source>
        <dbReference type="ARBA" id="ARBA00023242"/>
    </source>
</evidence>
<name>A0A8B8F4T7_9HEMI</name>
<feature type="domain" description="ORC5 lid" evidence="9">
    <location>
        <begin position="202"/>
        <end position="244"/>
    </location>
</feature>
<reference evidence="11" key="1">
    <citation type="submission" date="2025-08" db="UniProtKB">
        <authorList>
            <consortium name="RefSeq"/>
        </authorList>
    </citation>
    <scope>IDENTIFICATION</scope>
    <source>
        <tissue evidence="11">Whole body</tissue>
    </source>
</reference>
<dbReference type="CTD" id="5001"/>
<dbReference type="InterPro" id="IPR041664">
    <property type="entry name" value="AAA_16"/>
</dbReference>
<accession>A0A8B8F4T7</accession>
<dbReference type="Proteomes" id="UP000694846">
    <property type="component" value="Unplaced"/>
</dbReference>
<dbReference type="GO" id="GO:0005664">
    <property type="term" value="C:nuclear origin of replication recognition complex"/>
    <property type="evidence" value="ECO:0007669"/>
    <property type="project" value="TreeGrafter"/>
</dbReference>
<comment type="similarity">
    <text evidence="2">Belongs to the ORC5 family.</text>
</comment>
<sequence>MLSNLTKLSIIKSLNSEFLFREVQIDTLCNLLIEDDVLPPCVFVHGLPSVGKTSLISRLLFYIRDSTKTSIVNSVCCYTNRVLFESILKDLLQIKQSDLPHRCDNFMQFINVLKQFSIQKERVIIVLDKCEMLAQELIVVFSKLQEFIKSHQLCVIFVSQVLPTKFDEDINFIPIILEQYNSVEISEILLIDKPNDWSIEVYKNFLTVFIGSFIGNCRDLIELKHLAKILFVKYVEPIQDGSCAELNQNFLFRKISPTIQLLLNNVYLGTSLESVDSLSDEKIKFEKFALDLPYYAKYFLIAAYIASFNSPKYDRKLFVKASNKRKKTKLPKKSDNSISELVGPKNFSLDRLLAIFYAIIEENTNMTANLLAQINTLADLGLLMRFGDGKLDTPKYKCSVSYDCIINIARTVKFNIDKYLIDQ</sequence>
<dbReference type="SUPFAM" id="SSF52540">
    <property type="entry name" value="P-loop containing nucleoside triphosphate hydrolases"/>
    <property type="match status" value="1"/>
</dbReference>
<evidence type="ECO:0000259" key="7">
    <source>
        <dbReference type="Pfam" id="PF13191"/>
    </source>
</evidence>
<evidence type="ECO:0000259" key="9">
    <source>
        <dbReference type="Pfam" id="PF21639"/>
    </source>
</evidence>
<dbReference type="Pfam" id="PF21639">
    <property type="entry name" value="ORC5_lid"/>
    <property type="match status" value="1"/>
</dbReference>
<organism evidence="10 11">
    <name type="scientific">Sipha flava</name>
    <name type="common">yellow sugarcane aphid</name>
    <dbReference type="NCBI Taxonomy" id="143950"/>
    <lineage>
        <taxon>Eukaryota</taxon>
        <taxon>Metazoa</taxon>
        <taxon>Ecdysozoa</taxon>
        <taxon>Arthropoda</taxon>
        <taxon>Hexapoda</taxon>
        <taxon>Insecta</taxon>
        <taxon>Pterygota</taxon>
        <taxon>Neoptera</taxon>
        <taxon>Paraneoptera</taxon>
        <taxon>Hemiptera</taxon>
        <taxon>Sternorrhyncha</taxon>
        <taxon>Aphidomorpha</taxon>
        <taxon>Aphidoidea</taxon>
        <taxon>Aphididae</taxon>
        <taxon>Sipha</taxon>
    </lineage>
</organism>
<keyword evidence="6" id="KW-0539">Nucleus</keyword>
<evidence type="ECO:0000256" key="3">
    <source>
        <dbReference type="ARBA" id="ARBA00022705"/>
    </source>
</evidence>
<dbReference type="PANTHER" id="PTHR12705">
    <property type="entry name" value="ORIGIN RECOGNITION COMPLEX SUBUNIT 5"/>
    <property type="match status" value="1"/>
</dbReference>
<evidence type="ECO:0000313" key="10">
    <source>
        <dbReference type="Proteomes" id="UP000694846"/>
    </source>
</evidence>
<evidence type="ECO:0000256" key="1">
    <source>
        <dbReference type="ARBA" id="ARBA00004123"/>
    </source>
</evidence>
<dbReference type="Gene3D" id="3.40.50.300">
    <property type="entry name" value="P-loop containing nucleotide triphosphate hydrolases"/>
    <property type="match status" value="1"/>
</dbReference>
<keyword evidence="10" id="KW-1185">Reference proteome</keyword>
<keyword evidence="5" id="KW-0067">ATP-binding</keyword>
<evidence type="ECO:0000259" key="8">
    <source>
        <dbReference type="Pfam" id="PF14630"/>
    </source>
</evidence>
<keyword evidence="3" id="KW-0235">DNA replication</keyword>
<keyword evidence="4" id="KW-0547">Nucleotide-binding</keyword>
<evidence type="ECO:0000256" key="5">
    <source>
        <dbReference type="ARBA" id="ARBA00022840"/>
    </source>
</evidence>
<dbReference type="InterPro" id="IPR047088">
    <property type="entry name" value="ORC5_C"/>
</dbReference>
<dbReference type="Pfam" id="PF14630">
    <property type="entry name" value="ORC5_C"/>
    <property type="match status" value="1"/>
</dbReference>
<proteinExistence type="inferred from homology"/>
<comment type="subcellular location">
    <subcellularLocation>
        <location evidence="1">Nucleus</location>
    </subcellularLocation>
</comment>